<protein>
    <submittedName>
        <fullName evidence="2">ATP synthase subunit 8</fullName>
    </submittedName>
</protein>
<dbReference type="EMBL" id="KX815956">
    <property type="protein sequence ID" value="AQZ26095.1"/>
    <property type="molecule type" value="Genomic_DNA"/>
</dbReference>
<reference evidence="2" key="1">
    <citation type="journal article" date="2017" name="Mol. Phylogenet. Evol.">
        <title>Curious bivalves: Systematic utility and unusual properties of anomalodesmatan mitochondrial genomes.</title>
        <authorList>
            <person name="Williams S.T."/>
            <person name="Foster P.G."/>
            <person name="Hughes C."/>
            <person name="Harper E.M."/>
            <person name="Taylor J.D."/>
            <person name="Littlewood D.T."/>
            <person name="Dyal P."/>
            <person name="Hopkins K.P."/>
            <person name="Briscoe A.G."/>
        </authorList>
    </citation>
    <scope>NUCLEOTIDE SEQUENCE</scope>
</reference>
<sequence>MPQMAPFYWVISLVLVWFVLVTVVSLMWWICFENNYFFNYKSWGI</sequence>
<feature type="transmembrane region" description="Helical" evidence="1">
    <location>
        <begin position="7"/>
        <end position="30"/>
    </location>
</feature>
<geneLocation type="mitochondrion" evidence="2"/>
<keyword evidence="2" id="KW-0496">Mitochondrion</keyword>
<gene>
    <name evidence="2" type="primary">ATP8</name>
</gene>
<evidence type="ECO:0000313" key="2">
    <source>
        <dbReference type="EMBL" id="AQZ26095.1"/>
    </source>
</evidence>
<organism evidence="2">
    <name type="scientific">Semelidae sp. STW-2017</name>
    <dbReference type="NCBI Taxonomy" id="1969324"/>
    <lineage>
        <taxon>Eukaryota</taxon>
        <taxon>Metazoa</taxon>
        <taxon>Spiralia</taxon>
        <taxon>Lophotrochozoa</taxon>
        <taxon>Mollusca</taxon>
        <taxon>Bivalvia</taxon>
        <taxon>Autobranchia</taxon>
        <taxon>Heteroconchia</taxon>
        <taxon>Euheterodonta</taxon>
        <taxon>Imparidentia</taxon>
        <taxon>Neoheterodontei</taxon>
        <taxon>Cardiida</taxon>
        <taxon>Tellinoidea</taxon>
        <taxon>Semelidae</taxon>
    </lineage>
</organism>
<name>A0A1U9XPA9_9BIVA</name>
<proteinExistence type="predicted"/>
<keyword evidence="1" id="KW-0472">Membrane</keyword>
<accession>A0A1U9XPA9</accession>
<keyword evidence="1" id="KW-0812">Transmembrane</keyword>
<evidence type="ECO:0000256" key="1">
    <source>
        <dbReference type="SAM" id="Phobius"/>
    </source>
</evidence>
<keyword evidence="1" id="KW-1133">Transmembrane helix</keyword>
<dbReference type="AlphaFoldDB" id="A0A1U9XPA9"/>